<comment type="cofactor">
    <cofactor evidence="1">
        <name>Mg(2+)</name>
        <dbReference type="ChEBI" id="CHEBI:18420"/>
    </cofactor>
</comment>
<dbReference type="GO" id="GO:0005524">
    <property type="term" value="F:ATP binding"/>
    <property type="evidence" value="ECO:0007669"/>
    <property type="project" value="UniProtKB-KW"/>
</dbReference>
<feature type="compositionally biased region" description="Low complexity" evidence="9">
    <location>
        <begin position="47"/>
        <end position="86"/>
    </location>
</feature>
<feature type="region of interest" description="Disordered" evidence="9">
    <location>
        <begin position="44"/>
        <end position="122"/>
    </location>
</feature>
<dbReference type="InterPro" id="IPR050187">
    <property type="entry name" value="Lipid_Phosphate_FormReg"/>
</dbReference>
<evidence type="ECO:0000256" key="8">
    <source>
        <dbReference type="ARBA" id="ARBA00023264"/>
    </source>
</evidence>
<dbReference type="Pfam" id="PF19279">
    <property type="entry name" value="YegS_C"/>
    <property type="match status" value="1"/>
</dbReference>
<dbReference type="Gene3D" id="3.40.50.10330">
    <property type="entry name" value="Probable inorganic polyphosphate/atp-NAD kinase, domain 1"/>
    <property type="match status" value="1"/>
</dbReference>
<evidence type="ECO:0000256" key="7">
    <source>
        <dbReference type="ARBA" id="ARBA00023209"/>
    </source>
</evidence>
<dbReference type="InterPro" id="IPR017438">
    <property type="entry name" value="ATP-NAD_kinase_N"/>
</dbReference>
<evidence type="ECO:0000259" key="10">
    <source>
        <dbReference type="PROSITE" id="PS50146"/>
    </source>
</evidence>
<comment type="caution">
    <text evidence="11">The sequence shown here is derived from an EMBL/GenBank/DDBJ whole genome shotgun (WGS) entry which is preliminary data.</text>
</comment>
<evidence type="ECO:0000313" key="11">
    <source>
        <dbReference type="EMBL" id="RWU83098.1"/>
    </source>
</evidence>
<keyword evidence="5 11" id="KW-0418">Kinase</keyword>
<dbReference type="Proteomes" id="UP000288711">
    <property type="component" value="Unassembled WGS sequence"/>
</dbReference>
<name>A0A444B3Z0_9MICO</name>
<keyword evidence="7" id="KW-0594">Phospholipid biosynthesis</keyword>
<keyword evidence="7" id="KW-0443">Lipid metabolism</keyword>
<proteinExistence type="inferred from homology"/>
<dbReference type="PANTHER" id="PTHR12358:SF106">
    <property type="entry name" value="LIPID KINASE YEGS"/>
    <property type="match status" value="1"/>
</dbReference>
<keyword evidence="4" id="KW-0547">Nucleotide-binding</keyword>
<evidence type="ECO:0000256" key="4">
    <source>
        <dbReference type="ARBA" id="ARBA00022741"/>
    </source>
</evidence>
<dbReference type="InterPro" id="IPR016064">
    <property type="entry name" value="NAD/diacylglycerol_kinase_sf"/>
</dbReference>
<keyword evidence="12" id="KW-1185">Reference proteome</keyword>
<evidence type="ECO:0000256" key="5">
    <source>
        <dbReference type="ARBA" id="ARBA00022777"/>
    </source>
</evidence>
<dbReference type="InterPro" id="IPR001206">
    <property type="entry name" value="Diacylglycerol_kinase_cat_dom"/>
</dbReference>
<evidence type="ECO:0000313" key="12">
    <source>
        <dbReference type="Proteomes" id="UP000288711"/>
    </source>
</evidence>
<dbReference type="InterPro" id="IPR045540">
    <property type="entry name" value="YegS/DAGK_C"/>
</dbReference>
<dbReference type="SUPFAM" id="SSF111331">
    <property type="entry name" value="NAD kinase/diacylglycerol kinase-like"/>
    <property type="match status" value="1"/>
</dbReference>
<dbReference type="GO" id="GO:0008654">
    <property type="term" value="P:phospholipid biosynthetic process"/>
    <property type="evidence" value="ECO:0007669"/>
    <property type="project" value="UniProtKB-KW"/>
</dbReference>
<dbReference type="Gene3D" id="2.60.200.40">
    <property type="match status" value="1"/>
</dbReference>
<dbReference type="EMBL" id="PIPF01000009">
    <property type="protein sequence ID" value="RWU83098.1"/>
    <property type="molecule type" value="Genomic_DNA"/>
</dbReference>
<protein>
    <submittedName>
        <fullName evidence="11">Lipid kinase</fullName>
    </submittedName>
</protein>
<dbReference type="AlphaFoldDB" id="A0A444B3Z0"/>
<evidence type="ECO:0000256" key="6">
    <source>
        <dbReference type="ARBA" id="ARBA00022840"/>
    </source>
</evidence>
<dbReference type="PROSITE" id="PS50146">
    <property type="entry name" value="DAGK"/>
    <property type="match status" value="1"/>
</dbReference>
<reference evidence="11 12" key="1">
    <citation type="journal article" date="2009" name="Int. J. Syst. Evol. Microbiol.">
        <title>Janibacter hoylei sp. nov., Bacillus isronensis sp. nov. and Bacillus aryabhattai sp. nov., isolated from cryotubes used for collecting air from the upper atmosphere.</title>
        <authorList>
            <person name="Shivaji S."/>
            <person name="Chaturvedi P."/>
            <person name="Begum Z."/>
            <person name="Pindi P.K."/>
            <person name="Manorama R."/>
            <person name="Padmanaban D.A."/>
            <person name="Shouche Y.S."/>
            <person name="Pawar S."/>
            <person name="Vaishampayan P."/>
            <person name="Dutt C.B."/>
            <person name="Datta G.N."/>
            <person name="Manchanda R.K."/>
            <person name="Rao U.R."/>
            <person name="Bhargava P.M."/>
            <person name="Narlikar J.V."/>
        </authorList>
    </citation>
    <scope>NUCLEOTIDE SEQUENCE [LARGE SCALE GENOMIC DNA]</scope>
    <source>
        <strain evidence="11 12">PVAS-1</strain>
    </source>
</reference>
<organism evidence="11 12">
    <name type="scientific">Janibacter hoylei PVAS-1</name>
    <dbReference type="NCBI Taxonomy" id="1210046"/>
    <lineage>
        <taxon>Bacteria</taxon>
        <taxon>Bacillati</taxon>
        <taxon>Actinomycetota</taxon>
        <taxon>Actinomycetes</taxon>
        <taxon>Micrococcales</taxon>
        <taxon>Intrasporangiaceae</taxon>
        <taxon>Janibacter</taxon>
    </lineage>
</organism>
<keyword evidence="8" id="KW-1208">Phospholipid metabolism</keyword>
<dbReference type="GO" id="GO:0016301">
    <property type="term" value="F:kinase activity"/>
    <property type="evidence" value="ECO:0007669"/>
    <property type="project" value="UniProtKB-KW"/>
</dbReference>
<gene>
    <name evidence="11" type="ORF">CWN80_09905</name>
</gene>
<feature type="domain" description="DAGKc" evidence="10">
    <location>
        <begin position="129"/>
        <end position="257"/>
    </location>
</feature>
<accession>A0A444B3Z0</accession>
<evidence type="ECO:0000256" key="9">
    <source>
        <dbReference type="SAM" id="MobiDB-lite"/>
    </source>
</evidence>
<keyword evidence="3" id="KW-0808">Transferase</keyword>
<dbReference type="PANTHER" id="PTHR12358">
    <property type="entry name" value="SPHINGOSINE KINASE"/>
    <property type="match status" value="1"/>
</dbReference>
<keyword evidence="6" id="KW-0067">ATP-binding</keyword>
<keyword evidence="7" id="KW-0444">Lipid biosynthesis</keyword>
<comment type="similarity">
    <text evidence="2">Belongs to the diacylglycerol/lipid kinase family.</text>
</comment>
<dbReference type="Pfam" id="PF00781">
    <property type="entry name" value="DAGK_cat"/>
    <property type="match status" value="1"/>
</dbReference>
<sequence>MRADAHVVWQGSVLPDDVATLVATLRGAMPMPCCQRATSGGLRRTRPCSSPRSPSSAPACPCTCGPSTGRTSTGPTCRRTSSPSSTATGCTSCGRRRRPGCTDSSGAGRTDRPMAGMDRHNDGMPHRQETVREALIVANPTARNGRAEAMVPVAADILRGHGWSVDVEITRSAEHASEIGAAGSPDGPVLVALGGDGLVACVAQGAIRSGAVVAPLPGGRGCDFMRALGASLDLREAAAGLPFATERRVDVGMAGETPFLGVATVGYESRANEYANDAPAWVPGALVYAYGGARSLVETRPFDIDMSVDGVPRRVEGWSIAVGNSGRYGAGMQVNPGALLDDGELDVTTVENVSRWKFPILLPRYFRGTQIDGVGIRADRGREIEIASPAGRVVYADGDPVGQTPMRFTVRPEALRVLVAPAG</sequence>
<evidence type="ECO:0000256" key="1">
    <source>
        <dbReference type="ARBA" id="ARBA00001946"/>
    </source>
</evidence>
<feature type="compositionally biased region" description="Basic and acidic residues" evidence="9">
    <location>
        <begin position="109"/>
        <end position="122"/>
    </location>
</feature>
<dbReference type="GO" id="GO:0005886">
    <property type="term" value="C:plasma membrane"/>
    <property type="evidence" value="ECO:0007669"/>
    <property type="project" value="TreeGrafter"/>
</dbReference>
<evidence type="ECO:0000256" key="3">
    <source>
        <dbReference type="ARBA" id="ARBA00022679"/>
    </source>
</evidence>
<evidence type="ECO:0000256" key="2">
    <source>
        <dbReference type="ARBA" id="ARBA00005983"/>
    </source>
</evidence>